<dbReference type="NCBIfam" id="TIGR03847">
    <property type="entry name" value="conserved hypothetical protein"/>
    <property type="match status" value="1"/>
</dbReference>
<dbReference type="EMBL" id="BAAAJX010000016">
    <property type="protein sequence ID" value="GAA1494530.1"/>
    <property type="molecule type" value="Genomic_DNA"/>
</dbReference>
<dbReference type="InterPro" id="IPR021441">
    <property type="entry name" value="DUF3090"/>
</dbReference>
<protein>
    <submittedName>
        <fullName evidence="1">DUF3090 domain-containing protein</fullName>
    </submittedName>
</protein>
<dbReference type="Pfam" id="PF11290">
    <property type="entry name" value="DUF3090"/>
    <property type="match status" value="1"/>
</dbReference>
<name>A0ABP4KB40_9MICO</name>
<proteinExistence type="predicted"/>
<reference evidence="2" key="1">
    <citation type="journal article" date="2019" name="Int. J. Syst. Evol. Microbiol.">
        <title>The Global Catalogue of Microorganisms (GCM) 10K type strain sequencing project: providing services to taxonomists for standard genome sequencing and annotation.</title>
        <authorList>
            <consortium name="The Broad Institute Genomics Platform"/>
            <consortium name="The Broad Institute Genome Sequencing Center for Infectious Disease"/>
            <person name="Wu L."/>
            <person name="Ma J."/>
        </authorList>
    </citation>
    <scope>NUCLEOTIDE SEQUENCE [LARGE SCALE GENOMIC DNA]</scope>
    <source>
        <strain evidence="2">JCM 12140</strain>
    </source>
</reference>
<gene>
    <name evidence="1" type="ORF">GCM10009627_28760</name>
</gene>
<sequence length="180" mass="19568">MPPIVHGFDWPDRLVVGTIGRPGERSFYIQARDGRRVVSVAIEKEQSAVLADKIDELLDEVATVEDNRFSVPDAAPTELRDGDPLDQPVEPEFRAGALSLGFDPATAQVVIEAYPIEDDVEVFTEPTGDGDEVEAVVELSEPSELLQVKIPVGSARAFVERTREVIAAGRPNPPELPELG</sequence>
<dbReference type="RefSeq" id="WP_204607122.1">
    <property type="nucleotide sequence ID" value="NZ_BAAAJX010000016.1"/>
</dbReference>
<organism evidence="1 2">
    <name type="scientific">Curtobacterium herbarum</name>
    <dbReference type="NCBI Taxonomy" id="150122"/>
    <lineage>
        <taxon>Bacteria</taxon>
        <taxon>Bacillati</taxon>
        <taxon>Actinomycetota</taxon>
        <taxon>Actinomycetes</taxon>
        <taxon>Micrococcales</taxon>
        <taxon>Microbacteriaceae</taxon>
        <taxon>Curtobacterium</taxon>
    </lineage>
</organism>
<comment type="caution">
    <text evidence="1">The sequence shown here is derived from an EMBL/GenBank/DDBJ whole genome shotgun (WGS) entry which is preliminary data.</text>
</comment>
<keyword evidence="2" id="KW-1185">Reference proteome</keyword>
<accession>A0ABP4KB40</accession>
<evidence type="ECO:0000313" key="1">
    <source>
        <dbReference type="EMBL" id="GAA1494530.1"/>
    </source>
</evidence>
<evidence type="ECO:0000313" key="2">
    <source>
        <dbReference type="Proteomes" id="UP001501742"/>
    </source>
</evidence>
<dbReference type="Proteomes" id="UP001501742">
    <property type="component" value="Unassembled WGS sequence"/>
</dbReference>